<gene>
    <name evidence="1" type="ORF">DFP99_0589</name>
</gene>
<reference evidence="1 2" key="1">
    <citation type="submission" date="2018-07" db="EMBL/GenBank/DDBJ databases">
        <title>Genomic Encyclopedia of Type Strains, Phase III (KMG-III): the genomes of soil and plant-associated and newly described type strains.</title>
        <authorList>
            <person name="Whitman W."/>
        </authorList>
    </citation>
    <scope>NUCLEOTIDE SEQUENCE [LARGE SCALE GENOMIC DNA]</scope>
    <source>
        <strain evidence="1 2">CECT 7031</strain>
    </source>
</reference>
<dbReference type="RefSeq" id="WP_070230205.1">
    <property type="nucleotide sequence ID" value="NZ_BJYO01000002.1"/>
</dbReference>
<dbReference type="Pfam" id="PF03374">
    <property type="entry name" value="ANT"/>
    <property type="match status" value="1"/>
</dbReference>
<name>A0A288QXN9_9LACO</name>
<dbReference type="KEGG" id="wso:WSWS_00960"/>
<dbReference type="AlphaFoldDB" id="A0A288QXN9"/>
<dbReference type="GeneID" id="94546153"/>
<dbReference type="GO" id="GO:0003677">
    <property type="term" value="F:DNA binding"/>
    <property type="evidence" value="ECO:0007669"/>
    <property type="project" value="InterPro"/>
</dbReference>
<evidence type="ECO:0000313" key="1">
    <source>
        <dbReference type="EMBL" id="RDL12156.1"/>
    </source>
</evidence>
<accession>A0A288QXN9</accession>
<dbReference type="InterPro" id="IPR005039">
    <property type="entry name" value="Ant_C"/>
</dbReference>
<dbReference type="Pfam" id="PF08346">
    <property type="entry name" value="AntA"/>
    <property type="match status" value="1"/>
</dbReference>
<dbReference type="EMBL" id="QRAS01000001">
    <property type="protein sequence ID" value="RDL12156.1"/>
    <property type="molecule type" value="Genomic_DNA"/>
</dbReference>
<sequence>MNNELIKVQATEQGEQRVSARELYKALEIAKTYRFNDWFKTNSKLFNSGMDFTSVVATTVVNNGATRQLDDYLMTIEMAKHIAMMSGTTKGYEVRNYFIQVEKAFNSPEMMMARSLEYANKKLIGYEERIAEMKPKALFADAVSASQSSILIGELAKLLKQNGVEMGQNRLFTYLRENGYLVRRMGSDRNMPTQKSMELGLFEIKEHNHINSNGVNVTTKTPKVTGKGQQYFINKFLGEQQ</sequence>
<comment type="caution">
    <text evidence="1">The sequence shown here is derived from an EMBL/GenBank/DDBJ whole genome shotgun (WGS) entry which is preliminary data.</text>
</comment>
<dbReference type="Proteomes" id="UP000254912">
    <property type="component" value="Unassembled WGS sequence"/>
</dbReference>
<evidence type="ECO:0000313" key="2">
    <source>
        <dbReference type="Proteomes" id="UP000254912"/>
    </source>
</evidence>
<proteinExistence type="predicted"/>
<protein>
    <submittedName>
        <fullName evidence="1">Anti-repressor protein</fullName>
    </submittedName>
</protein>
<keyword evidence="2" id="KW-1185">Reference proteome</keyword>
<organism evidence="1 2">
    <name type="scientific">Weissella soli</name>
    <dbReference type="NCBI Taxonomy" id="155866"/>
    <lineage>
        <taxon>Bacteria</taxon>
        <taxon>Bacillati</taxon>
        <taxon>Bacillota</taxon>
        <taxon>Bacilli</taxon>
        <taxon>Lactobacillales</taxon>
        <taxon>Lactobacillaceae</taxon>
        <taxon>Weissella</taxon>
    </lineage>
</organism>
<dbReference type="InterPro" id="IPR013557">
    <property type="entry name" value="AntA/B_antirep"/>
</dbReference>